<gene>
    <name evidence="1" type="ORF">ERS013201_03475</name>
</gene>
<proteinExistence type="predicted"/>
<name>A0A655ZQ17_VIBCL</name>
<sequence length="54" mass="6263">MVGIEMNERNKLCFRTQTLSLGATHFRWTPFLSIEIHISSARQTVYQNLDFSSS</sequence>
<dbReference type="Proteomes" id="UP000046067">
    <property type="component" value="Unassembled WGS sequence"/>
</dbReference>
<accession>A0A655ZQ17</accession>
<dbReference type="EMBL" id="CWQJ01000031">
    <property type="protein sequence ID" value="CSC75838.1"/>
    <property type="molecule type" value="Genomic_DNA"/>
</dbReference>
<dbReference type="AlphaFoldDB" id="A0A655ZQ17"/>
<protein>
    <submittedName>
        <fullName evidence="1">Uncharacterized protein</fullName>
    </submittedName>
</protein>
<organism evidence="1 2">
    <name type="scientific">Vibrio cholerae</name>
    <dbReference type="NCBI Taxonomy" id="666"/>
    <lineage>
        <taxon>Bacteria</taxon>
        <taxon>Pseudomonadati</taxon>
        <taxon>Pseudomonadota</taxon>
        <taxon>Gammaproteobacteria</taxon>
        <taxon>Vibrionales</taxon>
        <taxon>Vibrionaceae</taxon>
        <taxon>Vibrio</taxon>
    </lineage>
</organism>
<evidence type="ECO:0000313" key="2">
    <source>
        <dbReference type="Proteomes" id="UP000046067"/>
    </source>
</evidence>
<evidence type="ECO:0000313" key="1">
    <source>
        <dbReference type="EMBL" id="CSC75838.1"/>
    </source>
</evidence>
<reference evidence="1 2" key="1">
    <citation type="submission" date="2015-07" db="EMBL/GenBank/DDBJ databases">
        <authorList>
            <consortium name="Pathogen Informatics"/>
        </authorList>
    </citation>
    <scope>NUCLEOTIDE SEQUENCE [LARGE SCALE GENOMIC DNA]</scope>
    <source>
        <strain evidence="1 2">A325</strain>
    </source>
</reference>